<reference evidence="1" key="1">
    <citation type="submission" date="2021-02" db="EMBL/GenBank/DDBJ databases">
        <authorList>
            <person name="Dougan E. K."/>
            <person name="Rhodes N."/>
            <person name="Thang M."/>
            <person name="Chan C."/>
        </authorList>
    </citation>
    <scope>NUCLEOTIDE SEQUENCE</scope>
</reference>
<dbReference type="EMBL" id="CAJNIZ010045038">
    <property type="protein sequence ID" value="CAE7708752.1"/>
    <property type="molecule type" value="Genomic_DNA"/>
</dbReference>
<organism evidence="1 2">
    <name type="scientific">Symbiodinium pilosum</name>
    <name type="common">Dinoflagellate</name>
    <dbReference type="NCBI Taxonomy" id="2952"/>
    <lineage>
        <taxon>Eukaryota</taxon>
        <taxon>Sar</taxon>
        <taxon>Alveolata</taxon>
        <taxon>Dinophyceae</taxon>
        <taxon>Suessiales</taxon>
        <taxon>Symbiodiniaceae</taxon>
        <taxon>Symbiodinium</taxon>
    </lineage>
</organism>
<feature type="non-terminal residue" evidence="1">
    <location>
        <position position="1"/>
    </location>
</feature>
<dbReference type="AlphaFoldDB" id="A0A812WYX7"/>
<gene>
    <name evidence="1" type="ORF">SPIL2461_LOCUS20056</name>
</gene>
<protein>
    <submittedName>
        <fullName evidence="1">Uncharacterized protein</fullName>
    </submittedName>
</protein>
<sequence length="124" mass="13746">AESQRRSAQIAALTRQVEAARYELAQLRRPSAAAAIALTQQAQQLITAFQPELGTIKAKLAHTAHVANELHSWFMTHRDKMSIEDPSRSPSAQLHHRLQSSEILIDGFRSVAERLEGVLEAALK</sequence>
<dbReference type="OrthoDB" id="434997at2759"/>
<name>A0A812WYX7_SYMPI</name>
<dbReference type="Proteomes" id="UP000649617">
    <property type="component" value="Unassembled WGS sequence"/>
</dbReference>
<accession>A0A812WYX7</accession>
<keyword evidence="2" id="KW-1185">Reference proteome</keyword>
<evidence type="ECO:0000313" key="2">
    <source>
        <dbReference type="Proteomes" id="UP000649617"/>
    </source>
</evidence>
<proteinExistence type="predicted"/>
<feature type="non-terminal residue" evidence="1">
    <location>
        <position position="124"/>
    </location>
</feature>
<comment type="caution">
    <text evidence="1">The sequence shown here is derived from an EMBL/GenBank/DDBJ whole genome shotgun (WGS) entry which is preliminary data.</text>
</comment>
<evidence type="ECO:0000313" key="1">
    <source>
        <dbReference type="EMBL" id="CAE7708752.1"/>
    </source>
</evidence>